<dbReference type="AlphaFoldDB" id="A0AAE1YIK2"/>
<evidence type="ECO:0000313" key="3">
    <source>
        <dbReference type="Proteomes" id="UP001293254"/>
    </source>
</evidence>
<gene>
    <name evidence="2" type="ORF">Salat_0853800</name>
</gene>
<feature type="region of interest" description="Disordered" evidence="1">
    <location>
        <begin position="137"/>
        <end position="161"/>
    </location>
</feature>
<protein>
    <submittedName>
        <fullName evidence="2">Uncharacterized protein</fullName>
    </submittedName>
</protein>
<evidence type="ECO:0000256" key="1">
    <source>
        <dbReference type="SAM" id="MobiDB-lite"/>
    </source>
</evidence>
<dbReference type="Proteomes" id="UP001293254">
    <property type="component" value="Unassembled WGS sequence"/>
</dbReference>
<feature type="compositionally biased region" description="Polar residues" evidence="1">
    <location>
        <begin position="78"/>
        <end position="88"/>
    </location>
</feature>
<feature type="region of interest" description="Disordered" evidence="1">
    <location>
        <begin position="167"/>
        <end position="186"/>
    </location>
</feature>
<reference evidence="2" key="1">
    <citation type="submission" date="2020-06" db="EMBL/GenBank/DDBJ databases">
        <authorList>
            <person name="Li T."/>
            <person name="Hu X."/>
            <person name="Zhang T."/>
            <person name="Song X."/>
            <person name="Zhang H."/>
            <person name="Dai N."/>
            <person name="Sheng W."/>
            <person name="Hou X."/>
            <person name="Wei L."/>
        </authorList>
    </citation>
    <scope>NUCLEOTIDE SEQUENCE</scope>
    <source>
        <strain evidence="2">3651</strain>
        <tissue evidence="2">Leaf</tissue>
    </source>
</reference>
<sequence>MVAYVSSQATVPRTLFSLLSGALIYSDMKEISFIPGDPILGLSSTLTASELVTLFLADFEKGLSARMANLYHSRRDSGTPSTIASSNHGPRRSPTRQPPSTNSQVVCTPIPLDGSNNDLGDSPVPISTLKRRRLLISEDSTEGDEDAPGIGISPSREFREAPTMKIDKGKGKVDETSAAEGGFPSVPASRGSFMRRNLEKYEETLKEMTEKWVQLWFMAWSPWVPALCSSLIGTEKCSVLGSGVGGPLLELCRSAEKKELEEDKAQLLKELEECWNDYHELLKGFDVSLLDLGKDTHLEPYNSDGKVIDVPIDNEFYSLLPPEVMDPFIMAARFILSNEDGVPSEIGEPFS</sequence>
<comment type="caution">
    <text evidence="2">The sequence shown here is derived from an EMBL/GenBank/DDBJ whole genome shotgun (WGS) entry which is preliminary data.</text>
</comment>
<organism evidence="2 3">
    <name type="scientific">Sesamum alatum</name>
    <dbReference type="NCBI Taxonomy" id="300844"/>
    <lineage>
        <taxon>Eukaryota</taxon>
        <taxon>Viridiplantae</taxon>
        <taxon>Streptophyta</taxon>
        <taxon>Embryophyta</taxon>
        <taxon>Tracheophyta</taxon>
        <taxon>Spermatophyta</taxon>
        <taxon>Magnoliopsida</taxon>
        <taxon>eudicotyledons</taxon>
        <taxon>Gunneridae</taxon>
        <taxon>Pentapetalae</taxon>
        <taxon>asterids</taxon>
        <taxon>lamiids</taxon>
        <taxon>Lamiales</taxon>
        <taxon>Pedaliaceae</taxon>
        <taxon>Sesamum</taxon>
    </lineage>
</organism>
<dbReference type="EMBL" id="JACGWO010000003">
    <property type="protein sequence ID" value="KAK4430919.1"/>
    <property type="molecule type" value="Genomic_DNA"/>
</dbReference>
<proteinExistence type="predicted"/>
<keyword evidence="3" id="KW-1185">Reference proteome</keyword>
<name>A0AAE1YIK2_9LAMI</name>
<evidence type="ECO:0000313" key="2">
    <source>
        <dbReference type="EMBL" id="KAK4430919.1"/>
    </source>
</evidence>
<feature type="region of interest" description="Disordered" evidence="1">
    <location>
        <begin position="74"/>
        <end position="124"/>
    </location>
</feature>
<reference evidence="2" key="2">
    <citation type="journal article" date="2024" name="Plant">
        <title>Genomic evolution and insights into agronomic trait innovations of Sesamum species.</title>
        <authorList>
            <person name="Miao H."/>
            <person name="Wang L."/>
            <person name="Qu L."/>
            <person name="Liu H."/>
            <person name="Sun Y."/>
            <person name="Le M."/>
            <person name="Wang Q."/>
            <person name="Wei S."/>
            <person name="Zheng Y."/>
            <person name="Lin W."/>
            <person name="Duan Y."/>
            <person name="Cao H."/>
            <person name="Xiong S."/>
            <person name="Wang X."/>
            <person name="Wei L."/>
            <person name="Li C."/>
            <person name="Ma Q."/>
            <person name="Ju M."/>
            <person name="Zhao R."/>
            <person name="Li G."/>
            <person name="Mu C."/>
            <person name="Tian Q."/>
            <person name="Mei H."/>
            <person name="Zhang T."/>
            <person name="Gao T."/>
            <person name="Zhang H."/>
        </authorList>
    </citation>
    <scope>NUCLEOTIDE SEQUENCE</scope>
    <source>
        <strain evidence="2">3651</strain>
    </source>
</reference>
<accession>A0AAE1YIK2</accession>